<dbReference type="Proteomes" id="UP000263268">
    <property type="component" value="Unassembled WGS sequence"/>
</dbReference>
<proteinExistence type="predicted"/>
<evidence type="ECO:0000313" key="1">
    <source>
        <dbReference type="EMBL" id="HCY82043.1"/>
    </source>
</evidence>
<comment type="caution">
    <text evidence="1">The sequence shown here is derived from an EMBL/GenBank/DDBJ whole genome shotgun (WGS) entry which is preliminary data.</text>
</comment>
<organism evidence="1 2">
    <name type="scientific">Xanthomarina gelatinilytica</name>
    <dbReference type="NCBI Taxonomy" id="1137281"/>
    <lineage>
        <taxon>Bacteria</taxon>
        <taxon>Pseudomonadati</taxon>
        <taxon>Bacteroidota</taxon>
        <taxon>Flavobacteriia</taxon>
        <taxon>Flavobacteriales</taxon>
        <taxon>Flavobacteriaceae</taxon>
        <taxon>Xanthomarina</taxon>
    </lineage>
</organism>
<protein>
    <submittedName>
        <fullName evidence="1">Uncharacterized protein</fullName>
    </submittedName>
</protein>
<name>A0A3D6BS73_9FLAO</name>
<gene>
    <name evidence="1" type="ORF">DHV22_10795</name>
</gene>
<dbReference type="EMBL" id="DPRK01000175">
    <property type="protein sequence ID" value="HCY82043.1"/>
    <property type="molecule type" value="Genomic_DNA"/>
</dbReference>
<sequence>MHMLNSHLKGILKKLEGERDIELADLTTYLTKQVAIGEHPDIGVEIEKKIEKIDDIESKIDTIHKHFGGDRQSELLG</sequence>
<dbReference type="AlphaFoldDB" id="A0A3D6BS73"/>
<accession>A0A3D6BS73</accession>
<reference evidence="1 2" key="1">
    <citation type="journal article" date="2018" name="Nat. Biotechnol.">
        <title>A standardized bacterial taxonomy based on genome phylogeny substantially revises the tree of life.</title>
        <authorList>
            <person name="Parks D.H."/>
            <person name="Chuvochina M."/>
            <person name="Waite D.W."/>
            <person name="Rinke C."/>
            <person name="Skarshewski A."/>
            <person name="Chaumeil P.A."/>
            <person name="Hugenholtz P."/>
        </authorList>
    </citation>
    <scope>NUCLEOTIDE SEQUENCE [LARGE SCALE GENOMIC DNA]</scope>
    <source>
        <strain evidence="1">UBA10227</strain>
    </source>
</reference>
<evidence type="ECO:0000313" key="2">
    <source>
        <dbReference type="Proteomes" id="UP000263268"/>
    </source>
</evidence>